<comment type="caution">
    <text evidence="4">The sequence shown here is derived from an EMBL/GenBank/DDBJ whole genome shotgun (WGS) entry which is preliminary data.</text>
</comment>
<dbReference type="STRING" id="1462526.BN990_00244"/>
<dbReference type="OrthoDB" id="2707103at2"/>
<reference evidence="5" key="2">
    <citation type="submission" date="2014-05" db="EMBL/GenBank/DDBJ databases">
        <title>Draft genome sequence of Virgibacillus massiliensis Vm-5.</title>
        <authorList>
            <person name="Khelaifia S."/>
            <person name="Croce O."/>
            <person name="Lagier J.C."/>
            <person name="Raoult D."/>
        </authorList>
    </citation>
    <scope>NUCLEOTIDE SEQUENCE [LARGE SCALE GENOMIC DNA]</scope>
    <source>
        <strain evidence="5">Vm-5</strain>
    </source>
</reference>
<dbReference type="RefSeq" id="WP_081856094.1">
    <property type="nucleotide sequence ID" value="NZ_BNER01000001.1"/>
</dbReference>
<feature type="domain" description="LXG" evidence="3">
    <location>
        <begin position="7"/>
        <end position="242"/>
    </location>
</feature>
<sequence>MNVRWRNIKAIHAKDIHSYIDDTKVHLAALHKQVQTIQQRIEAVLSLENSFTGRTAASIRSFYQECHVPLLVFLEGFLTTYSDTLDGMKRLLRTLEPDENGVIREDFIDQDIQRGLNMIENVTMSLTDDANRVIQSIQDIVELPMVDDRSFFDTVQHSKKMANEALENLHTFDHQNTSKLAIVEKDLQSMQRYVSKLNQVVIHGEISIPTYRARSITRYNFHLELLSDLRKKAETSAIAPEVLMGIVGKQLLSQFTPLAEVVGTYLQQAFDVKTLDYSMRAIRAITAASGDVLTKGEFVTLKDQIVSDVEITDYKGEWQGVYYTLADDRKIRAFENAEGTVCYEFVSAIPENREQNLFQKTGQSIQEIGSDLWQEMEERKDKSLDSWYDFGNYMTLGAFDAGKDFSNGLSSRAENMLNTPSDFVNWITMGGVDVAQGALHPDEALSKEHLLSSFGLFSIAVGGEAAFTKPKSNDLGPSGKSNHKKVESTSSENRVSTATPSKLPTLTNIKEWYRTHLPEVTVVSDTTGGYHFAVKQGEGGGSKGTSSISTKPSSFYGKEVKLDWLGDNYRAIEIKGTVKVAGKDLDISRRVYQMNDINWDYTPKHPKARGLSNKELAEKGRPPYVIDKDGKEVQIELHHLIQKESGNMVEIVATTHDDYKKILHGLIKNGDSFRNDTVLDKQFNNFRKKYWKWRSTYTE</sequence>
<dbReference type="PROSITE" id="PS51756">
    <property type="entry name" value="LXG"/>
    <property type="match status" value="1"/>
</dbReference>
<dbReference type="AlphaFoldDB" id="A0A024Q660"/>
<dbReference type="eggNOG" id="COG3209">
    <property type="taxonomic scope" value="Bacteria"/>
</dbReference>
<comment type="similarity">
    <text evidence="1">In the N-terminal section; belongs to the LXG family.</text>
</comment>
<proteinExistence type="inferred from homology"/>
<organism evidence="4 5">
    <name type="scientific">Virgibacillus massiliensis</name>
    <dbReference type="NCBI Taxonomy" id="1462526"/>
    <lineage>
        <taxon>Bacteria</taxon>
        <taxon>Bacillati</taxon>
        <taxon>Bacillota</taxon>
        <taxon>Bacilli</taxon>
        <taxon>Bacillales</taxon>
        <taxon>Bacillaceae</taxon>
        <taxon>Virgibacillus</taxon>
    </lineage>
</organism>
<keyword evidence="5" id="KW-1185">Reference proteome</keyword>
<feature type="compositionally biased region" description="Polar residues" evidence="2">
    <location>
        <begin position="488"/>
        <end position="501"/>
    </location>
</feature>
<name>A0A024Q660_9BACI</name>
<dbReference type="Pfam" id="PF14411">
    <property type="entry name" value="LHH"/>
    <property type="match status" value="1"/>
</dbReference>
<dbReference type="EMBL" id="CCDP010000001">
    <property type="protein sequence ID" value="CDQ37978.1"/>
    <property type="molecule type" value="Genomic_DNA"/>
</dbReference>
<reference evidence="4 5" key="1">
    <citation type="submission" date="2014-03" db="EMBL/GenBank/DDBJ databases">
        <authorList>
            <person name="Urmite Genomes U."/>
        </authorList>
    </citation>
    <scope>NUCLEOTIDE SEQUENCE [LARGE SCALE GENOMIC DNA]</scope>
    <source>
        <strain evidence="4 5">Vm-5</strain>
    </source>
</reference>
<evidence type="ECO:0000259" key="3">
    <source>
        <dbReference type="PROSITE" id="PS51756"/>
    </source>
</evidence>
<evidence type="ECO:0000256" key="2">
    <source>
        <dbReference type="SAM" id="MobiDB-lite"/>
    </source>
</evidence>
<dbReference type="InterPro" id="IPR026834">
    <property type="entry name" value="LHH"/>
</dbReference>
<evidence type="ECO:0000313" key="4">
    <source>
        <dbReference type="EMBL" id="CDQ37978.1"/>
    </source>
</evidence>
<feature type="region of interest" description="Disordered" evidence="2">
    <location>
        <begin position="469"/>
        <end position="501"/>
    </location>
</feature>
<protein>
    <submittedName>
        <fullName evidence="4">Bacillus transposase protein</fullName>
    </submittedName>
</protein>
<gene>
    <name evidence="4" type="ORF">BN990_00244</name>
</gene>
<dbReference type="eggNOG" id="COG5444">
    <property type="taxonomic scope" value="Bacteria"/>
</dbReference>
<dbReference type="InterPro" id="IPR006829">
    <property type="entry name" value="LXG_dom"/>
</dbReference>
<dbReference type="Pfam" id="PF04740">
    <property type="entry name" value="LXG"/>
    <property type="match status" value="1"/>
</dbReference>
<accession>A0A024Q660</accession>
<dbReference type="Proteomes" id="UP000028875">
    <property type="component" value="Unassembled WGS sequence"/>
</dbReference>
<evidence type="ECO:0000256" key="1">
    <source>
        <dbReference type="ARBA" id="ARBA00034117"/>
    </source>
</evidence>
<evidence type="ECO:0000313" key="5">
    <source>
        <dbReference type="Proteomes" id="UP000028875"/>
    </source>
</evidence>